<comment type="catalytic activity">
    <reaction evidence="2">
        <text>L-tyrosyl-[protein] + ATP = O-phospho-L-tyrosyl-[protein] + ADP + H(+)</text>
        <dbReference type="Rhea" id="RHEA:10596"/>
        <dbReference type="Rhea" id="RHEA-COMP:10136"/>
        <dbReference type="Rhea" id="RHEA-COMP:20101"/>
        <dbReference type="ChEBI" id="CHEBI:15378"/>
        <dbReference type="ChEBI" id="CHEBI:30616"/>
        <dbReference type="ChEBI" id="CHEBI:46858"/>
        <dbReference type="ChEBI" id="CHEBI:61978"/>
        <dbReference type="ChEBI" id="CHEBI:456216"/>
        <dbReference type="EC" id="2.7.10.1"/>
    </reaction>
</comment>
<comment type="caution">
    <text evidence="5">The sequence shown here is derived from an EMBL/GenBank/DDBJ whole genome shotgun (WGS) entry which is preliminary data.</text>
</comment>
<sequence length="541" mass="61147">MSRILPPKLERNIIYVEQEIEDAQSRGVADSFEVSYNRLAIQREIGKGAFGRVFLARVEAIGGIPGYSNVAVKKLKKPRPDLNRTTNTNMFATSVDGFPNRTLQQNEFAALFGTDPPVVGIFPSHQRSCFSLDASANIYANISTNIHGRTAVESHVCFDFCKPLALSSASLKPILWDGGREGERHGVASQPTKVSFRANKNRWITETVDGASYRTDKAGPDKMEEFLSEIAMLKRVGRHPNIVRMLGCCTLKQPYCMLMEYVPCGDLLQYLRRLRREYERRTGGVAPFTSKATQPAPNYIDLLLSSSDKSVESNISGHISAKAGVRQPSLEYILDPMELQNFALQIAKGMSHLEKKQITHRDLAARNILIDENKTLKISDFGLSRSGIYINSRHKKFPLRWVSVEAIRDKLYSSKSDVWSFAIVLWEIGTLGGFPYPTVDDHDVLSFLLEGNRLEKPDNCTEELYTLMLRCWAHCADDRPSFVELVSYLDSIICHKRVYVDFNSLRPDYTFPPTEEETLARQRHRHQLKFSGSKIQAAQLT</sequence>
<evidence type="ECO:0000313" key="6">
    <source>
        <dbReference type="Proteomes" id="UP001153148"/>
    </source>
</evidence>
<evidence type="ECO:0000256" key="2">
    <source>
        <dbReference type="ARBA" id="ARBA00051243"/>
    </source>
</evidence>
<dbReference type="Pfam" id="PF07714">
    <property type="entry name" value="PK_Tyr_Ser-Thr"/>
    <property type="match status" value="1"/>
</dbReference>
<evidence type="ECO:0000256" key="1">
    <source>
        <dbReference type="ARBA" id="ARBA00004167"/>
    </source>
</evidence>
<proteinExistence type="predicted"/>
<name>A0ABN7NEY4_TIMPD</name>
<dbReference type="InterPro" id="IPR000719">
    <property type="entry name" value="Prot_kinase_dom"/>
</dbReference>
<organism evidence="5 6">
    <name type="scientific">Timema podura</name>
    <name type="common">Walking stick</name>
    <dbReference type="NCBI Taxonomy" id="61482"/>
    <lineage>
        <taxon>Eukaryota</taxon>
        <taxon>Metazoa</taxon>
        <taxon>Ecdysozoa</taxon>
        <taxon>Arthropoda</taxon>
        <taxon>Hexapoda</taxon>
        <taxon>Insecta</taxon>
        <taxon>Pterygota</taxon>
        <taxon>Neoptera</taxon>
        <taxon>Polyneoptera</taxon>
        <taxon>Phasmatodea</taxon>
        <taxon>Timematodea</taxon>
        <taxon>Timematoidea</taxon>
        <taxon>Timematidae</taxon>
        <taxon>Timema</taxon>
    </lineage>
</organism>
<dbReference type="InterPro" id="IPR050122">
    <property type="entry name" value="RTK"/>
</dbReference>
<dbReference type="EMBL" id="CAJPIN010000178">
    <property type="protein sequence ID" value="CAG2053160.1"/>
    <property type="molecule type" value="Genomic_DNA"/>
</dbReference>
<dbReference type="CDD" id="cd00192">
    <property type="entry name" value="PTKc"/>
    <property type="match status" value="1"/>
</dbReference>
<evidence type="ECO:0000259" key="4">
    <source>
        <dbReference type="PROSITE" id="PS50011"/>
    </source>
</evidence>
<dbReference type="Gene3D" id="3.30.200.20">
    <property type="entry name" value="Phosphorylase Kinase, domain 1"/>
    <property type="match status" value="2"/>
</dbReference>
<keyword evidence="6" id="KW-1185">Reference proteome</keyword>
<reference evidence="5" key="1">
    <citation type="submission" date="2021-03" db="EMBL/GenBank/DDBJ databases">
        <authorList>
            <person name="Tran Van P."/>
        </authorList>
    </citation>
    <scope>NUCLEOTIDE SEQUENCE</scope>
</reference>
<dbReference type="InterPro" id="IPR011009">
    <property type="entry name" value="Kinase-like_dom_sf"/>
</dbReference>
<dbReference type="Gene3D" id="1.10.510.10">
    <property type="entry name" value="Transferase(Phosphotransferase) domain 1"/>
    <property type="match status" value="1"/>
</dbReference>
<dbReference type="InterPro" id="IPR001245">
    <property type="entry name" value="Ser-Thr/Tyr_kinase_cat_dom"/>
</dbReference>
<dbReference type="PANTHER" id="PTHR24416">
    <property type="entry name" value="TYROSINE-PROTEIN KINASE RECEPTOR"/>
    <property type="match status" value="1"/>
</dbReference>
<feature type="binding site" evidence="3">
    <location>
        <position position="74"/>
    </location>
    <ligand>
        <name>ATP</name>
        <dbReference type="ChEBI" id="CHEBI:30616"/>
    </ligand>
</feature>
<dbReference type="SMART" id="SM00219">
    <property type="entry name" value="TyrKc"/>
    <property type="match status" value="1"/>
</dbReference>
<dbReference type="InterPro" id="IPR020635">
    <property type="entry name" value="Tyr_kinase_cat_dom"/>
</dbReference>
<dbReference type="PROSITE" id="PS50011">
    <property type="entry name" value="PROTEIN_KINASE_DOM"/>
    <property type="match status" value="1"/>
</dbReference>
<evidence type="ECO:0000313" key="5">
    <source>
        <dbReference type="EMBL" id="CAG2053160.1"/>
    </source>
</evidence>
<dbReference type="InterPro" id="IPR008266">
    <property type="entry name" value="Tyr_kinase_AS"/>
</dbReference>
<protein>
    <recommendedName>
        <fullName evidence="4">Protein kinase domain-containing protein</fullName>
    </recommendedName>
</protein>
<keyword evidence="3" id="KW-0547">Nucleotide-binding</keyword>
<comment type="subcellular location">
    <subcellularLocation>
        <location evidence="1">Membrane</location>
        <topology evidence="1">Single-pass membrane protein</topology>
    </subcellularLocation>
</comment>
<dbReference type="PIRSF" id="PIRSF000615">
    <property type="entry name" value="TyrPK_CSF1-R"/>
    <property type="match status" value="1"/>
</dbReference>
<feature type="domain" description="Protein kinase" evidence="4">
    <location>
        <begin position="39"/>
        <end position="498"/>
    </location>
</feature>
<gene>
    <name evidence="5" type="ORF">TPAB3V08_LOCUS236</name>
</gene>
<dbReference type="InterPro" id="IPR017441">
    <property type="entry name" value="Protein_kinase_ATP_BS"/>
</dbReference>
<dbReference type="PROSITE" id="PS00109">
    <property type="entry name" value="PROTEIN_KINASE_TYR"/>
    <property type="match status" value="1"/>
</dbReference>
<dbReference type="PANTHER" id="PTHR24416:SF594">
    <property type="entry name" value="PROTEIN KINASE DOMAIN-CONTAINING PROTEIN"/>
    <property type="match status" value="1"/>
</dbReference>
<dbReference type="PROSITE" id="PS00107">
    <property type="entry name" value="PROTEIN_KINASE_ATP"/>
    <property type="match status" value="1"/>
</dbReference>
<dbReference type="Proteomes" id="UP001153148">
    <property type="component" value="Unassembled WGS sequence"/>
</dbReference>
<keyword evidence="3" id="KW-0067">ATP-binding</keyword>
<dbReference type="SUPFAM" id="SSF56112">
    <property type="entry name" value="Protein kinase-like (PK-like)"/>
    <property type="match status" value="1"/>
</dbReference>
<accession>A0ABN7NEY4</accession>
<evidence type="ECO:0000256" key="3">
    <source>
        <dbReference type="PROSITE-ProRule" id="PRU10141"/>
    </source>
</evidence>